<gene>
    <name evidence="2" type="ORF">CSOL1703_00007312</name>
</gene>
<reference evidence="2" key="1">
    <citation type="submission" date="2021-10" db="EMBL/GenBank/DDBJ databases">
        <authorList>
            <person name="Piombo E."/>
        </authorList>
    </citation>
    <scope>NUCLEOTIDE SEQUENCE</scope>
</reference>
<dbReference type="SUPFAM" id="SSF52047">
    <property type="entry name" value="RNI-like"/>
    <property type="match status" value="1"/>
</dbReference>
<dbReference type="OrthoDB" id="2305901at2759"/>
<evidence type="ECO:0000313" key="2">
    <source>
        <dbReference type="EMBL" id="CAH0057530.1"/>
    </source>
</evidence>
<dbReference type="InterPro" id="IPR032675">
    <property type="entry name" value="LRR_dom_sf"/>
</dbReference>
<keyword evidence="3" id="KW-1185">Reference proteome</keyword>
<proteinExistence type="predicted"/>
<dbReference type="EMBL" id="CABFOC020000074">
    <property type="protein sequence ID" value="CAH0057530.1"/>
    <property type="molecule type" value="Genomic_DNA"/>
</dbReference>
<sequence>MASPAMAQAVAMPEILERIFNSMETDHRALLAAARVNKLWFDCATNSLWKHASHNALADIPKDRQQIYAAKMERVNVGSFGGKFHKFSHDLSFDKLMFAEMGSIHASRQGTEFHLQQYLRPRLETLHFYGGQLVGDMQATCWRLKKIWIASPGSQVSSEMMFDFISGCKSLESVTLSKETGNLTSDQLLHDLASRPNLTKLGLERSLEPALISDIAEASSGHPFPALRSLRITKPLPSASGVLLGELLPSITTIDLSFQDSQNDILGSMASIRDLRHIKFTFGNEAKLFPGQLLSLKSHRNLESLNLKPTKGGKIDATGFTDTDFGQLSAQLPNLKYLWFEVQGDLTTASLASLSNQCQTIGQIDPRQTFDWDVLLVLQDPRSFIPETPRELIRGGIPYNSQEPSKMAIIAKNRMPTFELVAFDWVQYDVSTHESTPRPFPESLPPSLPPRRRRPVKKRQATSEGPVYSTRRIPDNCPHCSKHTQA</sequence>
<feature type="compositionally biased region" description="Basic residues" evidence="1">
    <location>
        <begin position="450"/>
        <end position="460"/>
    </location>
</feature>
<feature type="region of interest" description="Disordered" evidence="1">
    <location>
        <begin position="432"/>
        <end position="486"/>
    </location>
</feature>
<feature type="compositionally biased region" description="Pro residues" evidence="1">
    <location>
        <begin position="438"/>
        <end position="449"/>
    </location>
</feature>
<evidence type="ECO:0000313" key="3">
    <source>
        <dbReference type="Proteomes" id="UP000775872"/>
    </source>
</evidence>
<accession>A0A9N9ZLU3</accession>
<evidence type="ECO:0008006" key="4">
    <source>
        <dbReference type="Google" id="ProtNLM"/>
    </source>
</evidence>
<comment type="caution">
    <text evidence="2">The sequence shown here is derived from an EMBL/GenBank/DDBJ whole genome shotgun (WGS) entry which is preliminary data.</text>
</comment>
<organism evidence="2 3">
    <name type="scientific">Clonostachys solani</name>
    <dbReference type="NCBI Taxonomy" id="160281"/>
    <lineage>
        <taxon>Eukaryota</taxon>
        <taxon>Fungi</taxon>
        <taxon>Dikarya</taxon>
        <taxon>Ascomycota</taxon>
        <taxon>Pezizomycotina</taxon>
        <taxon>Sordariomycetes</taxon>
        <taxon>Hypocreomycetidae</taxon>
        <taxon>Hypocreales</taxon>
        <taxon>Bionectriaceae</taxon>
        <taxon>Clonostachys</taxon>
    </lineage>
</organism>
<protein>
    <recommendedName>
        <fullName evidence="4">F-box domain-containing protein</fullName>
    </recommendedName>
</protein>
<dbReference type="AlphaFoldDB" id="A0A9N9ZLU3"/>
<evidence type="ECO:0000256" key="1">
    <source>
        <dbReference type="SAM" id="MobiDB-lite"/>
    </source>
</evidence>
<dbReference type="Gene3D" id="3.80.10.10">
    <property type="entry name" value="Ribonuclease Inhibitor"/>
    <property type="match status" value="1"/>
</dbReference>
<name>A0A9N9ZLU3_9HYPO</name>
<dbReference type="Proteomes" id="UP000775872">
    <property type="component" value="Unassembled WGS sequence"/>
</dbReference>